<sequence length="1000" mass="107087">MSPQNSGTPEESPGQGKKAEESTTSLEQVTRGFIISWVTSGQTVTVLYEGSKTATEIIAQPTQLSVLVPLSGSTDSQNTATSTPLSTETSAQNGPAETGSSSQETMSNPATGTPSETSTSKPDGLSDGAVAGIAIGCVILGLALGLIAAFILLRRRRHRQGEDVSQSSFSQTDKHSHRPKDDVLVAVTPSRNDVELSQFLLEATPDKQIQGELHALSELIYQHVENHYHRSNVQVDTEALAQTLVNIGYSSAASGLEAQRVAALCVDLNTRPVALRHVLSHAIFQSLDFNSRSSVSMLPPAVAEFLQTIPSTKHESTPATSLALSQWRTRSAMLLHPSPSERTPLPVPEAEASLQASSLASELNTVLHFFVAEVSRQDQTSHLQAVILECAKLGYVVLSQPSDWRFVFGSNDGNSRRIVVCPGLEKLSHNDGARYRSPKEVVAPVSVPMGLLPEFRGSSTPSPAVRNPLKSLRATYNLVASSGNHGQVPNEIRRSLELVRTCDKDLQHLIELRNECLPLLQRRPRILERVHSIIEAAQAGLEEVCEIVEKCRPEAHNGKTPLSSRMAWLLVNASEFRSQEPVISRHHAAVLAELNFLRQVALFSSASDSHKVEESGDAQKDVAMFDHIGLLGDILSDISVSKSVPQSVTPAPPPIIVSAENRGAMSTPSTFSSPFPHPSSSQVTLATQSDHVPLSPDSSLPEVLPINMSNPALSRTNTSSTTLGSEDIAGLALLLGDPPDLAKSPTWCDSLSPPSRPITAPSETRVPGLQLSAGSNQPLPFQNVGSSVMGQHDQRANIGYGPSVSIHDTGYSPSGVRQHGQRASISYMPSVQPLSSQNEHPNHKTSLSTLHAFTHPFTQHQNGSSATLPGHFTWANSSSTTVSSLSAGPTGSNLLYKSETWEQPIAELDSSPYQMVPATNPSSHLSCPDGGPRMAKQLNLIPVELSAENAMLPKTSLRRQSGTRRGRSSSSQLGGQPFSNPATENQGATDPEHDSHLSYG</sequence>
<dbReference type="EMBL" id="JANRMS010001324">
    <property type="protein sequence ID" value="KAJ3529124.1"/>
    <property type="molecule type" value="Genomic_DNA"/>
</dbReference>
<protein>
    <submittedName>
        <fullName evidence="1">Uncharacterized protein</fullName>
    </submittedName>
</protein>
<accession>A0ACC1RZU7</accession>
<name>A0ACC1RZU7_9HYPO</name>
<evidence type="ECO:0000313" key="1">
    <source>
        <dbReference type="EMBL" id="KAJ3529124.1"/>
    </source>
</evidence>
<gene>
    <name evidence="1" type="ORF">NM208_g9898</name>
</gene>
<reference evidence="1" key="1">
    <citation type="submission" date="2022-08" db="EMBL/GenBank/DDBJ databases">
        <title>Genome Sequence of Fusarium decemcellulare.</title>
        <authorList>
            <person name="Buettner E."/>
        </authorList>
    </citation>
    <scope>NUCLEOTIDE SEQUENCE</scope>
    <source>
        <strain evidence="1">Babe19</strain>
    </source>
</reference>
<organism evidence="1 2">
    <name type="scientific">Fusarium decemcellulare</name>
    <dbReference type="NCBI Taxonomy" id="57161"/>
    <lineage>
        <taxon>Eukaryota</taxon>
        <taxon>Fungi</taxon>
        <taxon>Dikarya</taxon>
        <taxon>Ascomycota</taxon>
        <taxon>Pezizomycotina</taxon>
        <taxon>Sordariomycetes</taxon>
        <taxon>Hypocreomycetidae</taxon>
        <taxon>Hypocreales</taxon>
        <taxon>Nectriaceae</taxon>
        <taxon>Fusarium</taxon>
        <taxon>Fusarium decemcellulare species complex</taxon>
    </lineage>
</organism>
<comment type="caution">
    <text evidence="1">The sequence shown here is derived from an EMBL/GenBank/DDBJ whole genome shotgun (WGS) entry which is preliminary data.</text>
</comment>
<keyword evidence="2" id="KW-1185">Reference proteome</keyword>
<dbReference type="Proteomes" id="UP001148629">
    <property type="component" value="Unassembled WGS sequence"/>
</dbReference>
<evidence type="ECO:0000313" key="2">
    <source>
        <dbReference type="Proteomes" id="UP001148629"/>
    </source>
</evidence>
<proteinExistence type="predicted"/>